<keyword evidence="3" id="KW-1185">Reference proteome</keyword>
<evidence type="ECO:0000313" key="2">
    <source>
        <dbReference type="EMBL" id="KAL0491679.1"/>
    </source>
</evidence>
<feature type="signal peptide" evidence="1">
    <location>
        <begin position="1"/>
        <end position="16"/>
    </location>
</feature>
<proteinExistence type="predicted"/>
<dbReference type="Proteomes" id="UP001431209">
    <property type="component" value="Unassembled WGS sequence"/>
</dbReference>
<feature type="chain" id="PRO_5043486882" evidence="1">
    <location>
        <begin position="17"/>
        <end position="241"/>
    </location>
</feature>
<keyword evidence="1" id="KW-0732">Signal</keyword>
<dbReference type="AlphaFoldDB" id="A0AAW2ZQJ9"/>
<gene>
    <name evidence="2" type="ORF">AKO1_010157</name>
</gene>
<name>A0AAW2ZQJ9_9EUKA</name>
<dbReference type="EMBL" id="JAOPGA020001843">
    <property type="protein sequence ID" value="KAL0491679.1"/>
    <property type="molecule type" value="Genomic_DNA"/>
</dbReference>
<comment type="caution">
    <text evidence="2">The sequence shown here is derived from an EMBL/GenBank/DDBJ whole genome shotgun (WGS) entry which is preliminary data.</text>
</comment>
<accession>A0AAW2ZQJ9</accession>
<evidence type="ECO:0000256" key="1">
    <source>
        <dbReference type="SAM" id="SignalP"/>
    </source>
</evidence>
<protein>
    <submittedName>
        <fullName evidence="2">Uncharacterized protein</fullName>
    </submittedName>
</protein>
<reference evidence="2 3" key="1">
    <citation type="submission" date="2024-03" db="EMBL/GenBank/DDBJ databases">
        <title>The Acrasis kona genome and developmental transcriptomes reveal deep origins of eukaryotic multicellular pathways.</title>
        <authorList>
            <person name="Sheikh S."/>
            <person name="Fu C.-J."/>
            <person name="Brown M.W."/>
            <person name="Baldauf S.L."/>
        </authorList>
    </citation>
    <scope>NUCLEOTIDE SEQUENCE [LARGE SCALE GENOMIC DNA]</scope>
    <source>
        <strain evidence="2 3">ATCC MYA-3509</strain>
    </source>
</reference>
<evidence type="ECO:0000313" key="3">
    <source>
        <dbReference type="Proteomes" id="UP001431209"/>
    </source>
</evidence>
<sequence length="241" mass="26387">MKAFIALLFFIAYIYCSDPSCSMSSAAKDSRRVLSGPSSTCHTPIVQHGHPFYTGYACQSGVELQSIFDGATGPITEKQLEKSVSTFARGKKGCEYCVIDCTPTVYNPKPLNTGGSYNQLLTGCDKPYYAYSCVQPNVTQTKTGISFTVNSNCKHHSSLTTQQIFGVLDLCTKFNGCTFNKALTQEQVLDAFHGKNKMQLLSTAGRAISYDKKSNAVISLPAQNKRSTHTRIVIKKSTKKK</sequence>
<organism evidence="2 3">
    <name type="scientific">Acrasis kona</name>
    <dbReference type="NCBI Taxonomy" id="1008807"/>
    <lineage>
        <taxon>Eukaryota</taxon>
        <taxon>Discoba</taxon>
        <taxon>Heterolobosea</taxon>
        <taxon>Tetramitia</taxon>
        <taxon>Eutetramitia</taxon>
        <taxon>Acrasidae</taxon>
        <taxon>Acrasis</taxon>
    </lineage>
</organism>